<sequence>MPSPSDVIDEQPRSATVTAESATLGGENKRSVEQITLLAFIVLPFVALVAAVPLAWGWGVSWLDLGLMVVMYFVGLHGVTVGFHRYFTHGSFKAKKPLRVALAIAGSMAVEGPIVRWVADHRRHHKFSDAEGDPHSPWRFGDTVPALMKGLWWAHIGWMFDEEQTPQEKYAPDLIKDTAIRRVSRQFVLWTTVSLLLPPLIGGLVTWSWQGALSAFFWASLVRVALLHHVTWSINSICHAVGKRPFRSRDRSGNVWWLAVLSGGESWHNLHHADPTCARHGVMKGQIDSSARIIRWFEKLGWAYDVRWPSRSRIEAKRAKDGDAGRGGPGRDAGKDAAAGAARREGAAADAA</sequence>
<reference evidence="13 14" key="1">
    <citation type="journal article" date="2019" name="Int. J. Syst. Evol. Microbiol.">
        <title>The Global Catalogue of Microorganisms (GCM) 10K type strain sequencing project: providing services to taxonomists for standard genome sequencing and annotation.</title>
        <authorList>
            <consortium name="The Broad Institute Genomics Platform"/>
            <consortium name="The Broad Institute Genome Sequencing Center for Infectious Disease"/>
            <person name="Wu L."/>
            <person name="Ma J."/>
        </authorList>
    </citation>
    <scope>NUCLEOTIDE SEQUENCE [LARGE SCALE GENOMIC DNA]</scope>
    <source>
        <strain evidence="13 14">JCM 15481</strain>
    </source>
</reference>
<keyword evidence="4" id="KW-0276">Fatty acid metabolism</keyword>
<dbReference type="Proteomes" id="UP001500443">
    <property type="component" value="Unassembled WGS sequence"/>
</dbReference>
<evidence type="ECO:0000256" key="8">
    <source>
        <dbReference type="ARBA" id="ARBA00023098"/>
    </source>
</evidence>
<evidence type="ECO:0000256" key="4">
    <source>
        <dbReference type="ARBA" id="ARBA00022832"/>
    </source>
</evidence>
<dbReference type="CDD" id="cd03505">
    <property type="entry name" value="Delta9-FADS-like"/>
    <property type="match status" value="1"/>
</dbReference>
<evidence type="ECO:0000256" key="7">
    <source>
        <dbReference type="ARBA" id="ARBA00023004"/>
    </source>
</evidence>
<feature type="region of interest" description="Disordered" evidence="10">
    <location>
        <begin position="315"/>
        <end position="352"/>
    </location>
</feature>
<feature type="transmembrane region" description="Helical" evidence="11">
    <location>
        <begin position="187"/>
        <end position="209"/>
    </location>
</feature>
<evidence type="ECO:0000259" key="12">
    <source>
        <dbReference type="Pfam" id="PF00487"/>
    </source>
</evidence>
<dbReference type="PANTHER" id="PTHR11351:SF3">
    <property type="entry name" value="BLL4393 PROTEIN"/>
    <property type="match status" value="1"/>
</dbReference>
<comment type="subcellular location">
    <subcellularLocation>
        <location evidence="1">Membrane</location>
        <topology evidence="1">Multi-pass membrane protein</topology>
    </subcellularLocation>
</comment>
<evidence type="ECO:0000256" key="2">
    <source>
        <dbReference type="ARBA" id="ARBA00008749"/>
    </source>
</evidence>
<evidence type="ECO:0000256" key="9">
    <source>
        <dbReference type="ARBA" id="ARBA00023136"/>
    </source>
</evidence>
<comment type="caution">
    <text evidence="13">The sequence shown here is derived from an EMBL/GenBank/DDBJ whole genome shotgun (WGS) entry which is preliminary data.</text>
</comment>
<dbReference type="InterPro" id="IPR015876">
    <property type="entry name" value="Acyl-CoA_DS"/>
</dbReference>
<evidence type="ECO:0000313" key="14">
    <source>
        <dbReference type="Proteomes" id="UP001500443"/>
    </source>
</evidence>
<evidence type="ECO:0000256" key="1">
    <source>
        <dbReference type="ARBA" id="ARBA00004141"/>
    </source>
</evidence>
<keyword evidence="7" id="KW-0408">Iron</keyword>
<keyword evidence="14" id="KW-1185">Reference proteome</keyword>
<accession>A0ABN2YRB8</accession>
<feature type="transmembrane region" description="Helical" evidence="11">
    <location>
        <begin position="37"/>
        <end position="59"/>
    </location>
</feature>
<keyword evidence="9 11" id="KW-0472">Membrane</keyword>
<protein>
    <submittedName>
        <fullName evidence="13">Fatty acid desaturase</fullName>
    </submittedName>
</protein>
<proteinExistence type="inferred from homology"/>
<keyword evidence="5 11" id="KW-1133">Transmembrane helix</keyword>
<dbReference type="PRINTS" id="PR00075">
    <property type="entry name" value="FACDDSATRASE"/>
</dbReference>
<dbReference type="Pfam" id="PF00487">
    <property type="entry name" value="FA_desaturase"/>
    <property type="match status" value="1"/>
</dbReference>
<evidence type="ECO:0000313" key="13">
    <source>
        <dbReference type="EMBL" id="GAA2131085.1"/>
    </source>
</evidence>
<dbReference type="PANTHER" id="PTHR11351">
    <property type="entry name" value="ACYL-COA DESATURASE"/>
    <property type="match status" value="1"/>
</dbReference>
<keyword evidence="8" id="KW-0443">Lipid metabolism</keyword>
<keyword evidence="3 11" id="KW-0812">Transmembrane</keyword>
<evidence type="ECO:0000256" key="11">
    <source>
        <dbReference type="SAM" id="Phobius"/>
    </source>
</evidence>
<feature type="compositionally biased region" description="Basic and acidic residues" evidence="10">
    <location>
        <begin position="342"/>
        <end position="352"/>
    </location>
</feature>
<evidence type="ECO:0000256" key="3">
    <source>
        <dbReference type="ARBA" id="ARBA00022692"/>
    </source>
</evidence>
<keyword evidence="6" id="KW-0560">Oxidoreductase</keyword>
<feature type="domain" description="Fatty acid desaturase" evidence="12">
    <location>
        <begin position="61"/>
        <end position="280"/>
    </location>
</feature>
<evidence type="ECO:0000256" key="6">
    <source>
        <dbReference type="ARBA" id="ARBA00023002"/>
    </source>
</evidence>
<comment type="similarity">
    <text evidence="2">Belongs to the fatty acid desaturase type 2 family.</text>
</comment>
<dbReference type="InterPro" id="IPR005804">
    <property type="entry name" value="FA_desaturase_dom"/>
</dbReference>
<dbReference type="EMBL" id="BAAAPF010000135">
    <property type="protein sequence ID" value="GAA2131085.1"/>
    <property type="molecule type" value="Genomic_DNA"/>
</dbReference>
<gene>
    <name evidence="13" type="ORF">GCM10009802_39250</name>
</gene>
<name>A0ABN2YRB8_9ACTN</name>
<dbReference type="RefSeq" id="WP_344291308.1">
    <property type="nucleotide sequence ID" value="NZ_BAAAPF010000135.1"/>
</dbReference>
<organism evidence="13 14">
    <name type="scientific">Streptomyces synnematoformans</name>
    <dbReference type="NCBI Taxonomy" id="415721"/>
    <lineage>
        <taxon>Bacteria</taxon>
        <taxon>Bacillati</taxon>
        <taxon>Actinomycetota</taxon>
        <taxon>Actinomycetes</taxon>
        <taxon>Kitasatosporales</taxon>
        <taxon>Streptomycetaceae</taxon>
        <taxon>Streptomyces</taxon>
    </lineage>
</organism>
<feature type="transmembrane region" description="Helical" evidence="11">
    <location>
        <begin position="65"/>
        <end position="87"/>
    </location>
</feature>
<feature type="compositionally biased region" description="Basic and acidic residues" evidence="10">
    <location>
        <begin position="315"/>
        <end position="324"/>
    </location>
</feature>
<evidence type="ECO:0000256" key="10">
    <source>
        <dbReference type="SAM" id="MobiDB-lite"/>
    </source>
</evidence>
<evidence type="ECO:0000256" key="5">
    <source>
        <dbReference type="ARBA" id="ARBA00022989"/>
    </source>
</evidence>